<feature type="domain" description="HTH tetR-type" evidence="3">
    <location>
        <begin position="7"/>
        <end position="67"/>
    </location>
</feature>
<dbReference type="InterPro" id="IPR001647">
    <property type="entry name" value="HTH_TetR"/>
</dbReference>
<dbReference type="Gene3D" id="1.10.357.10">
    <property type="entry name" value="Tetracycline Repressor, domain 2"/>
    <property type="match status" value="1"/>
</dbReference>
<dbReference type="InterPro" id="IPR050624">
    <property type="entry name" value="HTH-type_Tx_Regulator"/>
</dbReference>
<keyword evidence="1 2" id="KW-0238">DNA-binding</keyword>
<dbReference type="GO" id="GO:0003677">
    <property type="term" value="F:DNA binding"/>
    <property type="evidence" value="ECO:0007669"/>
    <property type="project" value="UniProtKB-UniRule"/>
</dbReference>
<dbReference type="PROSITE" id="PS50977">
    <property type="entry name" value="HTH_TETR_2"/>
    <property type="match status" value="1"/>
</dbReference>
<feature type="DNA-binding region" description="H-T-H motif" evidence="2">
    <location>
        <begin position="30"/>
        <end position="49"/>
    </location>
</feature>
<evidence type="ECO:0000259" key="3">
    <source>
        <dbReference type="PROSITE" id="PS50977"/>
    </source>
</evidence>
<dbReference type="Pfam" id="PF00440">
    <property type="entry name" value="TetR_N"/>
    <property type="match status" value="1"/>
</dbReference>
<dbReference type="PANTHER" id="PTHR43479">
    <property type="entry name" value="ACREF/ENVCD OPERON REPRESSOR-RELATED"/>
    <property type="match status" value="1"/>
</dbReference>
<dbReference type="EMBL" id="RCUY01000005">
    <property type="protein sequence ID" value="RLP82863.1"/>
    <property type="molecule type" value="Genomic_DNA"/>
</dbReference>
<organism evidence="4 5">
    <name type="scientific">Mycetocola lacteus</name>
    <dbReference type="NCBI Taxonomy" id="76637"/>
    <lineage>
        <taxon>Bacteria</taxon>
        <taxon>Bacillati</taxon>
        <taxon>Actinomycetota</taxon>
        <taxon>Actinomycetes</taxon>
        <taxon>Micrococcales</taxon>
        <taxon>Microbacteriaceae</taxon>
        <taxon>Mycetocola</taxon>
    </lineage>
</organism>
<dbReference type="OrthoDB" id="3193022at2"/>
<evidence type="ECO:0000256" key="1">
    <source>
        <dbReference type="ARBA" id="ARBA00023125"/>
    </source>
</evidence>
<dbReference type="SUPFAM" id="SSF46689">
    <property type="entry name" value="Homeodomain-like"/>
    <property type="match status" value="1"/>
</dbReference>
<dbReference type="InterPro" id="IPR009057">
    <property type="entry name" value="Homeodomain-like_sf"/>
</dbReference>
<dbReference type="PANTHER" id="PTHR43479:SF11">
    <property type="entry name" value="ACREF_ENVCD OPERON REPRESSOR-RELATED"/>
    <property type="match status" value="1"/>
</dbReference>
<protein>
    <submittedName>
        <fullName evidence="4">TetR/AcrR family transcriptional regulator</fullName>
    </submittedName>
</protein>
<keyword evidence="5" id="KW-1185">Reference proteome</keyword>
<comment type="caution">
    <text evidence="4">The sequence shown here is derived from an EMBL/GenBank/DDBJ whole genome shotgun (WGS) entry which is preliminary data.</text>
</comment>
<evidence type="ECO:0000256" key="2">
    <source>
        <dbReference type="PROSITE-ProRule" id="PRU00335"/>
    </source>
</evidence>
<sequence length="189" mass="20988">MVDARIRATRAALEAAILRLAETESVAALTVSQVTDAAGINRATFYRHADSPTDLLASVLREDLDRIRADDWRRRTERFDATRLGLIAESVEQVADHVERFAAVYRRAFAEPTSGAARYVLIDHFTESCEKLMLETEPDRRPAVPPSLAARYLAYGFTGAVDAWTAQGSTITRAEFVAGVHAMYPDSWN</sequence>
<evidence type="ECO:0000313" key="5">
    <source>
        <dbReference type="Proteomes" id="UP000269438"/>
    </source>
</evidence>
<accession>A0A3L7AQU7</accession>
<proteinExistence type="predicted"/>
<dbReference type="RefSeq" id="WP_121688008.1">
    <property type="nucleotide sequence ID" value="NZ_RCUY01000005.1"/>
</dbReference>
<dbReference type="AlphaFoldDB" id="A0A3L7AQU7"/>
<gene>
    <name evidence="4" type="ORF">D9V34_06310</name>
</gene>
<name>A0A3L7AQU7_9MICO</name>
<reference evidence="4 5" key="1">
    <citation type="submission" date="2018-10" db="EMBL/GenBank/DDBJ databases">
        <authorList>
            <person name="Li J."/>
        </authorList>
    </citation>
    <scope>NUCLEOTIDE SEQUENCE [LARGE SCALE GENOMIC DNA]</scope>
    <source>
        <strain evidence="4 5">JCM 11654</strain>
    </source>
</reference>
<dbReference type="Proteomes" id="UP000269438">
    <property type="component" value="Unassembled WGS sequence"/>
</dbReference>
<evidence type="ECO:0000313" key="4">
    <source>
        <dbReference type="EMBL" id="RLP82863.1"/>
    </source>
</evidence>